<dbReference type="Proteomes" id="UP000285961">
    <property type="component" value="Unassembled WGS sequence"/>
</dbReference>
<sequence>MDYPQTIPLRFIHNLIHGKARVMSIECPVHGAFSVSYKSPPEGTGIPSVGELNALLQDSKVAEAFQQLALLSVGARVTLGISSEHGFPLLPAGQYGFDVGPPERWRNQLMIVSKSQEFLNQIRTDPLSMLEIARLGRMPQEEKIYDDGLLHPASESTVVPNAALLALSHQFDAQGVARILCPLLPDKVIFRARSDEAADLRTDAENNNLWWLLAQRRALDREFDKAVDSIAVNARAPYVQDITEHVCIDYPALSTKTPPSGSPLESLESKLCRIAKQYHTEVAYGIFLNTSFAPKLYKSARKIRRFTIRLEQERAGLTPSTLLDRIRAWFL</sequence>
<evidence type="ECO:0000313" key="2">
    <source>
        <dbReference type="Proteomes" id="UP000285961"/>
    </source>
</evidence>
<reference evidence="1 2" key="1">
    <citation type="journal article" date="2017" name="ISME J.">
        <title>Energy and carbon metabolisms in a deep terrestrial subsurface fluid microbial community.</title>
        <authorList>
            <person name="Momper L."/>
            <person name="Jungbluth S.P."/>
            <person name="Lee M.D."/>
            <person name="Amend J.P."/>
        </authorList>
    </citation>
    <scope>NUCLEOTIDE SEQUENCE [LARGE SCALE GENOMIC DNA]</scope>
    <source>
        <strain evidence="1">SURF_17</strain>
    </source>
</reference>
<protein>
    <submittedName>
        <fullName evidence="1">Uncharacterized protein</fullName>
    </submittedName>
</protein>
<dbReference type="EMBL" id="QZKI01000001">
    <property type="protein sequence ID" value="RJP75650.1"/>
    <property type="molecule type" value="Genomic_DNA"/>
</dbReference>
<proteinExistence type="predicted"/>
<dbReference type="AlphaFoldDB" id="A0A419FA11"/>
<accession>A0A419FA11</accession>
<name>A0A419FA11_9BACT</name>
<organism evidence="1 2">
    <name type="scientific">Candidatus Abyssobacteria bacterium SURF_17</name>
    <dbReference type="NCBI Taxonomy" id="2093361"/>
    <lineage>
        <taxon>Bacteria</taxon>
        <taxon>Pseudomonadati</taxon>
        <taxon>Candidatus Hydrogenedentota</taxon>
        <taxon>Candidatus Abyssobacteria</taxon>
    </lineage>
</organism>
<gene>
    <name evidence="1" type="ORF">C4532_00020</name>
</gene>
<evidence type="ECO:0000313" key="1">
    <source>
        <dbReference type="EMBL" id="RJP75650.1"/>
    </source>
</evidence>
<comment type="caution">
    <text evidence="1">The sequence shown here is derived from an EMBL/GenBank/DDBJ whole genome shotgun (WGS) entry which is preliminary data.</text>
</comment>